<organism evidence="2 3">
    <name type="scientific">Pogonophryne albipinna</name>
    <dbReference type="NCBI Taxonomy" id="1090488"/>
    <lineage>
        <taxon>Eukaryota</taxon>
        <taxon>Metazoa</taxon>
        <taxon>Chordata</taxon>
        <taxon>Craniata</taxon>
        <taxon>Vertebrata</taxon>
        <taxon>Euteleostomi</taxon>
        <taxon>Actinopterygii</taxon>
        <taxon>Neopterygii</taxon>
        <taxon>Teleostei</taxon>
        <taxon>Neoteleostei</taxon>
        <taxon>Acanthomorphata</taxon>
        <taxon>Eupercaria</taxon>
        <taxon>Perciformes</taxon>
        <taxon>Notothenioidei</taxon>
        <taxon>Pogonophryne</taxon>
    </lineage>
</organism>
<dbReference type="EMBL" id="JAPTMU010000013">
    <property type="protein sequence ID" value="KAJ4933183.1"/>
    <property type="molecule type" value="Genomic_DNA"/>
</dbReference>
<gene>
    <name evidence="2" type="ORF">JOQ06_030018</name>
</gene>
<sequence length="852" mass="95236">MPGDRHKGRCRKRGTPSRPALTVISVNIEGFSSAKQTILADLCSKQHCDVLCLQETHRGSENNRPTIPGMVLAIERPHRQYGSAIFVKTGSAIEDTDMSDGHNIEVLSVELSSVVVTFVDKPPPVDFVFSQPIPKIHGKPQIVIGDFNSHSTQWGYPEMNKDGEAVEDWMDTNQLSLIHDPKLPHSLFSARWKRGYNPDLTMVTSNIAGLCKKTVLDPIPSSQHRPIGILINAAVVPTIVPFKRRFNYKKADWKGFTNELEEKITNIIPVSKNYDQFANLVLKTARKHIPRGCRVEYIPGLSKDCAGLYDNYVSMFEADPFSDETTTQGEKVMESIAQERSKTLNALIESTDMSKNSKKAWALIHKLRGDPKAAPQHPKVTANQLTMEELEGGISILKPGKAIGLDTIATEQIQAFGHKAKTWLLQLYNECLTTHKLPNIWKKAHIIALLKSGKEPSAPKNFRPISLLSHTYKLFERLILNRIGAFVDEHLIPEQAGFRPGKSTTSQVLNLTQYIEDGYEEGMVTGAVFVDLSAAYDTVNHRRLLSKILETTGDTRLTELIESMLENRHFFVELGGKKSRWRRLRNGLPQGSVLAPLLFNIYTNDQPKSVDTRRFIYADDLGIGAQATDFKTVEDRLSNALAELTPYYEENHLRANPSKTQVCAFHLRNREAKRQLKVSWSGTSLEHSAEYACPVWERAAHAKKLDPALNASCRIITGCLKSTPTDRLYILAGIAPPEIRQNAASKKERQQQSTDQRHPLFGLVPAKSALNPGKGFLKSVPPLGTPSISSERITRWEERLDNLPSATTMALKASEALPPGADTNYAVVEMPKQNKIWCWTCKSHSRQMGIPK</sequence>
<accession>A0AAD6AXC6</accession>
<dbReference type="PANTHER" id="PTHR36688:SF1">
    <property type="entry name" value="ENDONUCLEASE_EXONUCLEASE_PHOSPHATASE DOMAIN-CONTAINING PROTEIN"/>
    <property type="match status" value="1"/>
</dbReference>
<dbReference type="Pfam" id="PF14529">
    <property type="entry name" value="Exo_endo_phos_2"/>
    <property type="match status" value="1"/>
</dbReference>
<dbReference type="CDD" id="cd01650">
    <property type="entry name" value="RT_nLTR_like"/>
    <property type="match status" value="1"/>
</dbReference>
<dbReference type="InterPro" id="IPR043502">
    <property type="entry name" value="DNA/RNA_pol_sf"/>
</dbReference>
<dbReference type="InterPro" id="IPR052560">
    <property type="entry name" value="RdDP_mobile_element"/>
</dbReference>
<feature type="domain" description="Reverse transcriptase" evidence="1">
    <location>
        <begin position="430"/>
        <end position="685"/>
    </location>
</feature>
<reference evidence="2" key="1">
    <citation type="submission" date="2022-11" db="EMBL/GenBank/DDBJ databases">
        <title>Chromosome-level genome of Pogonophryne albipinna.</title>
        <authorList>
            <person name="Jo E."/>
        </authorList>
    </citation>
    <scope>NUCLEOTIDE SEQUENCE</scope>
    <source>
        <strain evidence="2">SGF0006</strain>
        <tissue evidence="2">Muscle</tissue>
    </source>
</reference>
<dbReference type="PROSITE" id="PS50878">
    <property type="entry name" value="RT_POL"/>
    <property type="match status" value="1"/>
</dbReference>
<dbReference type="Pfam" id="PF00078">
    <property type="entry name" value="RVT_1"/>
    <property type="match status" value="1"/>
</dbReference>
<dbReference type="AlphaFoldDB" id="A0AAD6AXC6"/>
<evidence type="ECO:0000313" key="3">
    <source>
        <dbReference type="Proteomes" id="UP001219934"/>
    </source>
</evidence>
<proteinExistence type="predicted"/>
<dbReference type="InterPro" id="IPR000477">
    <property type="entry name" value="RT_dom"/>
</dbReference>
<dbReference type="SUPFAM" id="SSF56672">
    <property type="entry name" value="DNA/RNA polymerases"/>
    <property type="match status" value="1"/>
</dbReference>
<dbReference type="PANTHER" id="PTHR36688">
    <property type="entry name" value="ENDO/EXONUCLEASE/PHOSPHATASE DOMAIN-CONTAINING PROTEIN"/>
    <property type="match status" value="1"/>
</dbReference>
<dbReference type="GO" id="GO:0003824">
    <property type="term" value="F:catalytic activity"/>
    <property type="evidence" value="ECO:0007669"/>
    <property type="project" value="InterPro"/>
</dbReference>
<protein>
    <recommendedName>
        <fullName evidence="1">Reverse transcriptase domain-containing protein</fullName>
    </recommendedName>
</protein>
<dbReference type="InterPro" id="IPR005135">
    <property type="entry name" value="Endo/exonuclease/phosphatase"/>
</dbReference>
<keyword evidence="3" id="KW-1185">Reference proteome</keyword>
<dbReference type="InterPro" id="IPR036691">
    <property type="entry name" value="Endo/exonu/phosph_ase_sf"/>
</dbReference>
<evidence type="ECO:0000259" key="1">
    <source>
        <dbReference type="PROSITE" id="PS50878"/>
    </source>
</evidence>
<comment type="caution">
    <text evidence="2">The sequence shown here is derived from an EMBL/GenBank/DDBJ whole genome shotgun (WGS) entry which is preliminary data.</text>
</comment>
<evidence type="ECO:0000313" key="2">
    <source>
        <dbReference type="EMBL" id="KAJ4933183.1"/>
    </source>
</evidence>
<dbReference type="SUPFAM" id="SSF56219">
    <property type="entry name" value="DNase I-like"/>
    <property type="match status" value="1"/>
</dbReference>
<name>A0AAD6AXC6_9TELE</name>
<dbReference type="Proteomes" id="UP001219934">
    <property type="component" value="Unassembled WGS sequence"/>
</dbReference>
<dbReference type="Gene3D" id="3.60.10.10">
    <property type="entry name" value="Endonuclease/exonuclease/phosphatase"/>
    <property type="match status" value="1"/>
</dbReference>